<dbReference type="SMART" id="SM00342">
    <property type="entry name" value="HTH_ARAC"/>
    <property type="match status" value="1"/>
</dbReference>
<dbReference type="InterPro" id="IPR051552">
    <property type="entry name" value="HptR"/>
</dbReference>
<evidence type="ECO:0000256" key="1">
    <source>
        <dbReference type="ARBA" id="ARBA00004496"/>
    </source>
</evidence>
<dbReference type="Pfam" id="PF12833">
    <property type="entry name" value="HTH_18"/>
    <property type="match status" value="1"/>
</dbReference>
<comment type="caution">
    <text evidence="11">The sequence shown here is derived from an EMBL/GenBank/DDBJ whole genome shotgun (WGS) entry which is preliminary data.</text>
</comment>
<gene>
    <name evidence="11" type="ORF">ACFSJH_06055</name>
</gene>
<evidence type="ECO:0000256" key="4">
    <source>
        <dbReference type="ARBA" id="ARBA00023012"/>
    </source>
</evidence>
<evidence type="ECO:0000256" key="7">
    <source>
        <dbReference type="ARBA" id="ARBA00023163"/>
    </source>
</evidence>
<dbReference type="Gene3D" id="3.40.50.2300">
    <property type="match status" value="1"/>
</dbReference>
<name>A0ABW4YHR8_9BACL</name>
<organism evidence="11 12">
    <name type="scientific">Paenibacillus yanchengensis</name>
    <dbReference type="NCBI Taxonomy" id="2035833"/>
    <lineage>
        <taxon>Bacteria</taxon>
        <taxon>Bacillati</taxon>
        <taxon>Bacillota</taxon>
        <taxon>Bacilli</taxon>
        <taxon>Bacillales</taxon>
        <taxon>Paenibacillaceae</taxon>
        <taxon>Paenibacillus</taxon>
    </lineage>
</organism>
<keyword evidence="6" id="KW-0238">DNA-binding</keyword>
<feature type="domain" description="Response regulatory" evidence="10">
    <location>
        <begin position="8"/>
        <end position="125"/>
    </location>
</feature>
<dbReference type="InterPro" id="IPR009057">
    <property type="entry name" value="Homeodomain-like_sf"/>
</dbReference>
<proteinExistence type="predicted"/>
<evidence type="ECO:0000259" key="9">
    <source>
        <dbReference type="PROSITE" id="PS01124"/>
    </source>
</evidence>
<evidence type="ECO:0000259" key="10">
    <source>
        <dbReference type="PROSITE" id="PS50110"/>
    </source>
</evidence>
<keyword evidence="5" id="KW-0805">Transcription regulation</keyword>
<dbReference type="Proteomes" id="UP001597362">
    <property type="component" value="Unassembled WGS sequence"/>
</dbReference>
<dbReference type="InterPro" id="IPR011006">
    <property type="entry name" value="CheY-like_superfamily"/>
</dbReference>
<evidence type="ECO:0000313" key="12">
    <source>
        <dbReference type="Proteomes" id="UP001597362"/>
    </source>
</evidence>
<comment type="subcellular location">
    <subcellularLocation>
        <location evidence="1">Cytoplasm</location>
    </subcellularLocation>
</comment>
<keyword evidence="12" id="KW-1185">Reference proteome</keyword>
<feature type="modified residue" description="4-aspartylphosphate" evidence="8">
    <location>
        <position position="60"/>
    </location>
</feature>
<evidence type="ECO:0000256" key="5">
    <source>
        <dbReference type="ARBA" id="ARBA00023015"/>
    </source>
</evidence>
<evidence type="ECO:0000256" key="2">
    <source>
        <dbReference type="ARBA" id="ARBA00022490"/>
    </source>
</evidence>
<dbReference type="InterPro" id="IPR020449">
    <property type="entry name" value="Tscrpt_reg_AraC-type_HTH"/>
</dbReference>
<dbReference type="EMBL" id="JBHUHO010000015">
    <property type="protein sequence ID" value="MFD2115295.1"/>
    <property type="molecule type" value="Genomic_DNA"/>
</dbReference>
<dbReference type="RefSeq" id="WP_377770324.1">
    <property type="nucleotide sequence ID" value="NZ_JBHUHO010000015.1"/>
</dbReference>
<dbReference type="InterPro" id="IPR001789">
    <property type="entry name" value="Sig_transdc_resp-reg_receiver"/>
</dbReference>
<dbReference type="SMART" id="SM00448">
    <property type="entry name" value="REC"/>
    <property type="match status" value="1"/>
</dbReference>
<evidence type="ECO:0000256" key="3">
    <source>
        <dbReference type="ARBA" id="ARBA00022553"/>
    </source>
</evidence>
<dbReference type="Gene3D" id="1.10.10.60">
    <property type="entry name" value="Homeodomain-like"/>
    <property type="match status" value="2"/>
</dbReference>
<dbReference type="InterPro" id="IPR018060">
    <property type="entry name" value="HTH_AraC"/>
</dbReference>
<dbReference type="PROSITE" id="PS01124">
    <property type="entry name" value="HTH_ARAC_FAMILY_2"/>
    <property type="match status" value="1"/>
</dbReference>
<sequence>MENKPMYHVVIAEDEPLILDHIVQKISQATTQFQIVGTAHDGSDALALIKQYEPDILFTDIQMPEMDGLSLAALAKQICPHLEVVIISGYNDFSYAQQAIRIGVSDYLLKPIKMEQLEAIVTDITQRLNKRLLADEQRMVEEALQGGKFRGKPLSTVDSSWKAPLQLISITLGNLYTYAPDLLDMDYFHRLWAMIDWDKLLHNSNLPLSRWWMTEDISYNQRFLIIRYAPKSAEASNEDKIEYKVEHKAQIAAFSAHIQTTITNYLLQSMSVTVSTTITPTTIQLLRDNARTIRHALERSSLCCTSSLLFVTDDRIEQQPAPKDIAIEQVQINALKLLMKEQQLVQWQQQLRQLLLPMMSEPITQRHLEMVIQRLAQQLLASLEADTSMASQLLAAEIIETIAAATEPEQLATDTIQIFLSHISPLLQTRKKSTDTSEQLYQQIAQFIQTNMSKPITVSMIADHFNFNSSYIIRVFKRYSGEPPMKYLTTLRVEHAKQLMIEQPELDIKHIAEVVGYPEQQYFSRVFKNATGLSPTEFRG</sequence>
<evidence type="ECO:0000313" key="11">
    <source>
        <dbReference type="EMBL" id="MFD2115295.1"/>
    </source>
</evidence>
<dbReference type="SUPFAM" id="SSF52172">
    <property type="entry name" value="CheY-like"/>
    <property type="match status" value="1"/>
</dbReference>
<dbReference type="PANTHER" id="PTHR42713">
    <property type="entry name" value="HISTIDINE KINASE-RELATED"/>
    <property type="match status" value="1"/>
</dbReference>
<keyword evidence="4" id="KW-0902">Two-component regulatory system</keyword>
<dbReference type="PANTHER" id="PTHR42713:SF3">
    <property type="entry name" value="TRANSCRIPTIONAL REGULATORY PROTEIN HPTR"/>
    <property type="match status" value="1"/>
</dbReference>
<dbReference type="PRINTS" id="PR00032">
    <property type="entry name" value="HTHARAC"/>
</dbReference>
<feature type="domain" description="HTH araC/xylS-type" evidence="9">
    <location>
        <begin position="442"/>
        <end position="540"/>
    </location>
</feature>
<keyword evidence="3 8" id="KW-0597">Phosphoprotein</keyword>
<dbReference type="PROSITE" id="PS50110">
    <property type="entry name" value="RESPONSE_REGULATORY"/>
    <property type="match status" value="1"/>
</dbReference>
<dbReference type="SUPFAM" id="SSF46689">
    <property type="entry name" value="Homeodomain-like"/>
    <property type="match status" value="2"/>
</dbReference>
<evidence type="ECO:0000256" key="8">
    <source>
        <dbReference type="PROSITE-ProRule" id="PRU00169"/>
    </source>
</evidence>
<dbReference type="CDD" id="cd17536">
    <property type="entry name" value="REC_YesN-like"/>
    <property type="match status" value="1"/>
</dbReference>
<reference evidence="12" key="1">
    <citation type="journal article" date="2019" name="Int. J. Syst. Evol. Microbiol.">
        <title>The Global Catalogue of Microorganisms (GCM) 10K type strain sequencing project: providing services to taxonomists for standard genome sequencing and annotation.</title>
        <authorList>
            <consortium name="The Broad Institute Genomics Platform"/>
            <consortium name="The Broad Institute Genome Sequencing Center for Infectious Disease"/>
            <person name="Wu L."/>
            <person name="Ma J."/>
        </authorList>
    </citation>
    <scope>NUCLEOTIDE SEQUENCE [LARGE SCALE GENOMIC DNA]</scope>
    <source>
        <strain evidence="12">GH52</strain>
    </source>
</reference>
<keyword evidence="2" id="KW-0963">Cytoplasm</keyword>
<keyword evidence="7" id="KW-0804">Transcription</keyword>
<protein>
    <submittedName>
        <fullName evidence="11">Response regulator</fullName>
    </submittedName>
</protein>
<dbReference type="Pfam" id="PF00072">
    <property type="entry name" value="Response_reg"/>
    <property type="match status" value="1"/>
</dbReference>
<evidence type="ECO:0000256" key="6">
    <source>
        <dbReference type="ARBA" id="ARBA00023125"/>
    </source>
</evidence>
<accession>A0ABW4YHR8</accession>